<dbReference type="CDD" id="cd00130">
    <property type="entry name" value="PAS"/>
    <property type="match status" value="1"/>
</dbReference>
<dbReference type="SMART" id="SM00331">
    <property type="entry name" value="PP2C_SIG"/>
    <property type="match status" value="1"/>
</dbReference>
<dbReference type="PANTHER" id="PTHR43156">
    <property type="entry name" value="STAGE II SPORULATION PROTEIN E-RELATED"/>
    <property type="match status" value="1"/>
</dbReference>
<dbReference type="InterPro" id="IPR052016">
    <property type="entry name" value="Bact_Sigma-Reg"/>
</dbReference>
<organism evidence="5">
    <name type="scientific">uncultured Bacteroidota bacterium</name>
    <dbReference type="NCBI Taxonomy" id="152509"/>
    <lineage>
        <taxon>Bacteria</taxon>
        <taxon>Pseudomonadati</taxon>
        <taxon>Bacteroidota</taxon>
        <taxon>environmental samples</taxon>
    </lineage>
</organism>
<dbReference type="InterPro" id="IPR013655">
    <property type="entry name" value="PAS_fold_3"/>
</dbReference>
<accession>H5SMS7</accession>
<feature type="domain" description="PAS" evidence="3">
    <location>
        <begin position="58"/>
        <end position="109"/>
    </location>
</feature>
<feature type="coiled-coil region" evidence="2">
    <location>
        <begin position="13"/>
        <end position="47"/>
    </location>
</feature>
<dbReference type="InterPro" id="IPR036457">
    <property type="entry name" value="PPM-type-like_dom_sf"/>
</dbReference>
<dbReference type="SMART" id="SM00086">
    <property type="entry name" value="PAC"/>
    <property type="match status" value="1"/>
</dbReference>
<dbReference type="NCBIfam" id="TIGR00229">
    <property type="entry name" value="sensory_box"/>
    <property type="match status" value="1"/>
</dbReference>
<dbReference type="InterPro" id="IPR001932">
    <property type="entry name" value="PPM-type_phosphatase-like_dom"/>
</dbReference>
<dbReference type="GO" id="GO:0016791">
    <property type="term" value="F:phosphatase activity"/>
    <property type="evidence" value="ECO:0007669"/>
    <property type="project" value="TreeGrafter"/>
</dbReference>
<dbReference type="SMART" id="SM00091">
    <property type="entry name" value="PAS"/>
    <property type="match status" value="1"/>
</dbReference>
<feature type="domain" description="PAC" evidence="4">
    <location>
        <begin position="112"/>
        <end position="164"/>
    </location>
</feature>
<reference evidence="5" key="1">
    <citation type="journal article" date="2005" name="Environ. Microbiol.">
        <title>Genetic and functional properties of uncultivated thermophilic crenarchaeotes from a subsurface gold mine as revealed by analysis of genome fragments.</title>
        <authorList>
            <person name="Nunoura T."/>
            <person name="Hirayama H."/>
            <person name="Takami H."/>
            <person name="Oida H."/>
            <person name="Nishi S."/>
            <person name="Shimamura S."/>
            <person name="Suzuki Y."/>
            <person name="Inagaki F."/>
            <person name="Takai K."/>
            <person name="Nealson K.H."/>
            <person name="Horikoshi K."/>
        </authorList>
    </citation>
    <scope>NUCLEOTIDE SEQUENCE</scope>
</reference>
<proteinExistence type="predicted"/>
<keyword evidence="1" id="KW-0378">Hydrolase</keyword>
<keyword evidence="2" id="KW-0175">Coiled coil</keyword>
<dbReference type="SUPFAM" id="SSF81606">
    <property type="entry name" value="PP2C-like"/>
    <property type="match status" value="1"/>
</dbReference>
<dbReference type="AlphaFoldDB" id="H5SMS7"/>
<sequence length="420" mass="48127">METLSSANLLSLLNELHHNLARYEGEYLTLKEQMESLERELRDRREILDSFALVSETDTRGVITFANRKFCEVSGYSVEELVGKPHNIIRHPDMPKSVFKELWDTIKAGKIWQGEVKNRRKDGSHYWVLATVGPLLDSDGYPYRFVSMRVDITRQKDLEDQLRQERNRLSDELASNLKLAASIQRALLPPTEEKSSPSTLSVPYFALWRPLQEVSGDFFWMHEEKGRLLLFIGDSVGHGIAGSLISTLFIQELRHLVKERGIWSPELLAEELDTRLGQLFYRQLSLPITVDGTIALIDLSRRKLSYLALRGRGVLARGGTLTRLDHFPFSFGDLLGKAARETVLELEPGDRLYFYTDGIYDQEGGPQGRRWGNKQWMEYLRDLQNLPLPAQKQTLLDTLRTWQGETAQTDDILVVGIEIP</sequence>
<evidence type="ECO:0000256" key="2">
    <source>
        <dbReference type="SAM" id="Coils"/>
    </source>
</evidence>
<evidence type="ECO:0000256" key="1">
    <source>
        <dbReference type="ARBA" id="ARBA00022801"/>
    </source>
</evidence>
<dbReference type="GO" id="GO:0016301">
    <property type="term" value="F:kinase activity"/>
    <property type="evidence" value="ECO:0007669"/>
    <property type="project" value="UniProtKB-KW"/>
</dbReference>
<name>H5SMS7_9BACT</name>
<dbReference type="InterPro" id="IPR000700">
    <property type="entry name" value="PAS-assoc_C"/>
</dbReference>
<dbReference type="PANTHER" id="PTHR43156:SF9">
    <property type="entry name" value="HAMP DOMAIN-CONTAINING PROTEIN"/>
    <property type="match status" value="1"/>
</dbReference>
<keyword evidence="5" id="KW-0808">Transferase</keyword>
<evidence type="ECO:0000259" key="3">
    <source>
        <dbReference type="PROSITE" id="PS50112"/>
    </source>
</evidence>
<dbReference type="Gene3D" id="3.60.40.10">
    <property type="entry name" value="PPM-type phosphatase domain"/>
    <property type="match status" value="1"/>
</dbReference>
<dbReference type="Pfam" id="PF08447">
    <property type="entry name" value="PAS_3"/>
    <property type="match status" value="1"/>
</dbReference>
<dbReference type="Gene3D" id="3.30.450.20">
    <property type="entry name" value="PAS domain"/>
    <property type="match status" value="1"/>
</dbReference>
<gene>
    <name evidence="5" type="ORF">HGMM_F50F04C26</name>
</gene>
<protein>
    <submittedName>
        <fullName evidence="5">PAS/PAC sensor signal transduction histidine kinase</fullName>
    </submittedName>
</protein>
<dbReference type="EMBL" id="AP011776">
    <property type="protein sequence ID" value="BAL57463.1"/>
    <property type="molecule type" value="Genomic_DNA"/>
</dbReference>
<reference evidence="5" key="2">
    <citation type="journal article" date="2012" name="PLoS ONE">
        <title>A Deeply Branching Thermophilic Bacterium with an Ancient Acetyl-CoA Pathway Dominates a Subsurface Ecosystem.</title>
        <authorList>
            <person name="Takami H."/>
            <person name="Noguchi H."/>
            <person name="Takaki Y."/>
            <person name="Uchiyama I."/>
            <person name="Toyoda A."/>
            <person name="Nishi S."/>
            <person name="Chee G.-J."/>
            <person name="Arai W."/>
            <person name="Nunoura T."/>
            <person name="Itoh T."/>
            <person name="Hattori M."/>
            <person name="Takai K."/>
        </authorList>
    </citation>
    <scope>NUCLEOTIDE SEQUENCE</scope>
</reference>
<dbReference type="InterPro" id="IPR035965">
    <property type="entry name" value="PAS-like_dom_sf"/>
</dbReference>
<evidence type="ECO:0000313" key="5">
    <source>
        <dbReference type="EMBL" id="BAL57463.1"/>
    </source>
</evidence>
<dbReference type="SUPFAM" id="SSF55785">
    <property type="entry name" value="PYP-like sensor domain (PAS domain)"/>
    <property type="match status" value="1"/>
</dbReference>
<dbReference type="InterPro" id="IPR000014">
    <property type="entry name" value="PAS"/>
</dbReference>
<dbReference type="PROSITE" id="PS50112">
    <property type="entry name" value="PAS"/>
    <property type="match status" value="1"/>
</dbReference>
<dbReference type="InterPro" id="IPR001610">
    <property type="entry name" value="PAC"/>
</dbReference>
<evidence type="ECO:0000259" key="4">
    <source>
        <dbReference type="PROSITE" id="PS50113"/>
    </source>
</evidence>
<dbReference type="PROSITE" id="PS50113">
    <property type="entry name" value="PAC"/>
    <property type="match status" value="1"/>
</dbReference>
<keyword evidence="5" id="KW-0418">Kinase</keyword>
<dbReference type="Pfam" id="PF07228">
    <property type="entry name" value="SpoIIE"/>
    <property type="match status" value="1"/>
</dbReference>